<gene>
    <name evidence="1" type="ORF">METZ01_LOCUS446503</name>
</gene>
<dbReference type="SUPFAM" id="SSF52833">
    <property type="entry name" value="Thioredoxin-like"/>
    <property type="match status" value="1"/>
</dbReference>
<protein>
    <recommendedName>
        <fullName evidence="2">Alkyl hydroperoxide reductase subunit C/ Thiol specific antioxidant domain-containing protein</fullName>
    </recommendedName>
</protein>
<name>A0A382ZEK9_9ZZZZ</name>
<reference evidence="1" key="1">
    <citation type="submission" date="2018-05" db="EMBL/GenBank/DDBJ databases">
        <authorList>
            <person name="Lanie J.A."/>
            <person name="Ng W.-L."/>
            <person name="Kazmierczak K.M."/>
            <person name="Andrzejewski T.M."/>
            <person name="Davidsen T.M."/>
            <person name="Wayne K.J."/>
            <person name="Tettelin H."/>
            <person name="Glass J.I."/>
            <person name="Rusch D."/>
            <person name="Podicherti R."/>
            <person name="Tsui H.-C.T."/>
            <person name="Winkler M.E."/>
        </authorList>
    </citation>
    <scope>NUCLEOTIDE SEQUENCE</scope>
</reference>
<dbReference type="AlphaFoldDB" id="A0A382ZEK9"/>
<dbReference type="InterPro" id="IPR036249">
    <property type="entry name" value="Thioredoxin-like_sf"/>
</dbReference>
<accession>A0A382ZEK9</accession>
<organism evidence="1">
    <name type="scientific">marine metagenome</name>
    <dbReference type="NCBI Taxonomy" id="408172"/>
    <lineage>
        <taxon>unclassified sequences</taxon>
        <taxon>metagenomes</taxon>
        <taxon>ecological metagenomes</taxon>
    </lineage>
</organism>
<dbReference type="EMBL" id="UINC01183084">
    <property type="protein sequence ID" value="SVD93649.1"/>
    <property type="molecule type" value="Genomic_DNA"/>
</dbReference>
<dbReference type="Gene3D" id="3.40.30.10">
    <property type="entry name" value="Glutaredoxin"/>
    <property type="match status" value="1"/>
</dbReference>
<sequence>MEVVSVSVDAQGVAKVRPYIDGARATYVTLLDEQNHLGSLFNFMAVPNCILMDENGVVEYEKYGGFDIRKDSFKNVLLEWAERRSTQGGFIKDGHEISKSKRKTTADRYFRVGVDLYKRGLVKAALEEW</sequence>
<evidence type="ECO:0000313" key="1">
    <source>
        <dbReference type="EMBL" id="SVD93649.1"/>
    </source>
</evidence>
<evidence type="ECO:0008006" key="2">
    <source>
        <dbReference type="Google" id="ProtNLM"/>
    </source>
</evidence>
<feature type="non-terminal residue" evidence="1">
    <location>
        <position position="129"/>
    </location>
</feature>
<proteinExistence type="predicted"/>